<name>A0A0C3PPK8_PISTI</name>
<organism evidence="2 3">
    <name type="scientific">Pisolithus tinctorius Marx 270</name>
    <dbReference type="NCBI Taxonomy" id="870435"/>
    <lineage>
        <taxon>Eukaryota</taxon>
        <taxon>Fungi</taxon>
        <taxon>Dikarya</taxon>
        <taxon>Basidiomycota</taxon>
        <taxon>Agaricomycotina</taxon>
        <taxon>Agaricomycetes</taxon>
        <taxon>Agaricomycetidae</taxon>
        <taxon>Boletales</taxon>
        <taxon>Sclerodermatineae</taxon>
        <taxon>Pisolithaceae</taxon>
        <taxon>Pisolithus</taxon>
    </lineage>
</organism>
<dbReference type="STRING" id="870435.A0A0C3PPK8"/>
<dbReference type="OrthoDB" id="432970at2759"/>
<reference evidence="3" key="2">
    <citation type="submission" date="2015-01" db="EMBL/GenBank/DDBJ databases">
        <title>Evolutionary Origins and Diversification of the Mycorrhizal Mutualists.</title>
        <authorList>
            <consortium name="DOE Joint Genome Institute"/>
            <consortium name="Mycorrhizal Genomics Consortium"/>
            <person name="Kohler A."/>
            <person name="Kuo A."/>
            <person name="Nagy L.G."/>
            <person name="Floudas D."/>
            <person name="Copeland A."/>
            <person name="Barry K.W."/>
            <person name="Cichocki N."/>
            <person name="Veneault-Fourrey C."/>
            <person name="LaButti K."/>
            <person name="Lindquist E.A."/>
            <person name="Lipzen A."/>
            <person name="Lundell T."/>
            <person name="Morin E."/>
            <person name="Murat C."/>
            <person name="Riley R."/>
            <person name="Ohm R."/>
            <person name="Sun H."/>
            <person name="Tunlid A."/>
            <person name="Henrissat B."/>
            <person name="Grigoriev I.V."/>
            <person name="Hibbett D.S."/>
            <person name="Martin F."/>
        </authorList>
    </citation>
    <scope>NUCLEOTIDE SEQUENCE [LARGE SCALE GENOMIC DNA]</scope>
    <source>
        <strain evidence="3">Marx 270</strain>
    </source>
</reference>
<evidence type="ECO:0000313" key="2">
    <source>
        <dbReference type="EMBL" id="KIO10394.1"/>
    </source>
</evidence>
<sequence>MPQRNYAPNARRMCCSLGVDIQNTVHAEASLLNVEPRKLDITCRDHEAAVLARNTLLFTLVADDGAEDRLPNSWNAIYHMMLDESLLSLLNEQCHNLVPLAENTLAEIGRLWKLWLGASNFNTKQAKRFKEKFQDGIKNVRKQYGDREVMTSLPSAGLLAPVSIFAVPEQFRHFWMAGFTDDGPPDVNPANNPNPTFVFCSFGDEFAVECGTDPIAGFHLTEALASSGPDLFDQTALVITKVLRAACQQFNTWCKAVVRRVQYTNASSASLMGRMYAGDGLMLRQALHSVNRPSVADAPIFMAP</sequence>
<dbReference type="HOGENOM" id="CLU_915631_0_0_1"/>
<dbReference type="Pfam" id="PF14737">
    <property type="entry name" value="DUF4470"/>
    <property type="match status" value="1"/>
</dbReference>
<proteinExistence type="predicted"/>
<dbReference type="InterPro" id="IPR027974">
    <property type="entry name" value="DUF4470"/>
</dbReference>
<dbReference type="Proteomes" id="UP000054217">
    <property type="component" value="Unassembled WGS sequence"/>
</dbReference>
<dbReference type="AlphaFoldDB" id="A0A0C3PPK8"/>
<feature type="domain" description="DUF4470" evidence="1">
    <location>
        <begin position="13"/>
        <end position="81"/>
    </location>
</feature>
<dbReference type="EMBL" id="KN831952">
    <property type="protein sequence ID" value="KIO10394.1"/>
    <property type="molecule type" value="Genomic_DNA"/>
</dbReference>
<dbReference type="InParanoid" id="A0A0C3PPK8"/>
<gene>
    <name evidence="2" type="ORF">M404DRAFT_21339</name>
</gene>
<accession>A0A0C3PPK8</accession>
<keyword evidence="3" id="KW-1185">Reference proteome</keyword>
<evidence type="ECO:0000313" key="3">
    <source>
        <dbReference type="Proteomes" id="UP000054217"/>
    </source>
</evidence>
<reference evidence="2 3" key="1">
    <citation type="submission" date="2014-04" db="EMBL/GenBank/DDBJ databases">
        <authorList>
            <consortium name="DOE Joint Genome Institute"/>
            <person name="Kuo A."/>
            <person name="Kohler A."/>
            <person name="Costa M.D."/>
            <person name="Nagy L.G."/>
            <person name="Floudas D."/>
            <person name="Copeland A."/>
            <person name="Barry K.W."/>
            <person name="Cichocki N."/>
            <person name="Veneault-Fourrey C."/>
            <person name="LaButti K."/>
            <person name="Lindquist E.A."/>
            <person name="Lipzen A."/>
            <person name="Lundell T."/>
            <person name="Morin E."/>
            <person name="Murat C."/>
            <person name="Sun H."/>
            <person name="Tunlid A."/>
            <person name="Henrissat B."/>
            <person name="Grigoriev I.V."/>
            <person name="Hibbett D.S."/>
            <person name="Martin F."/>
            <person name="Nordberg H.P."/>
            <person name="Cantor M.N."/>
            <person name="Hua S.X."/>
        </authorList>
    </citation>
    <scope>NUCLEOTIDE SEQUENCE [LARGE SCALE GENOMIC DNA]</scope>
    <source>
        <strain evidence="2 3">Marx 270</strain>
    </source>
</reference>
<protein>
    <recommendedName>
        <fullName evidence="1">DUF4470 domain-containing protein</fullName>
    </recommendedName>
</protein>
<evidence type="ECO:0000259" key="1">
    <source>
        <dbReference type="Pfam" id="PF14737"/>
    </source>
</evidence>